<evidence type="ECO:0000313" key="3">
    <source>
        <dbReference type="Proteomes" id="UP001258207"/>
    </source>
</evidence>
<name>A0AAJ6MTX1_9PSED</name>
<evidence type="ECO:0000259" key="1">
    <source>
        <dbReference type="Pfam" id="PF01261"/>
    </source>
</evidence>
<dbReference type="AlphaFoldDB" id="A0AAJ6MTX1"/>
<feature type="domain" description="Xylose isomerase-like TIM barrel" evidence="1">
    <location>
        <begin position="22"/>
        <end position="250"/>
    </location>
</feature>
<dbReference type="EMBL" id="CP134081">
    <property type="protein sequence ID" value="WNC10542.1"/>
    <property type="molecule type" value="Genomic_DNA"/>
</dbReference>
<accession>A0AAJ6MTX1</accession>
<dbReference type="Gene3D" id="3.20.20.150">
    <property type="entry name" value="Divalent-metal-dependent TIM barrel enzymes"/>
    <property type="match status" value="1"/>
</dbReference>
<protein>
    <submittedName>
        <fullName evidence="2">Sugar phosphate isomerase/epimerase</fullName>
    </submittedName>
</protein>
<dbReference type="SUPFAM" id="SSF51658">
    <property type="entry name" value="Xylose isomerase-like"/>
    <property type="match status" value="1"/>
</dbReference>
<proteinExistence type="predicted"/>
<dbReference type="GO" id="GO:0016853">
    <property type="term" value="F:isomerase activity"/>
    <property type="evidence" value="ECO:0007669"/>
    <property type="project" value="UniProtKB-KW"/>
</dbReference>
<dbReference type="Pfam" id="PF01261">
    <property type="entry name" value="AP_endonuc_2"/>
    <property type="match status" value="1"/>
</dbReference>
<dbReference type="Proteomes" id="UP001258207">
    <property type="component" value="Chromosome"/>
</dbReference>
<dbReference type="PANTHER" id="PTHR12110">
    <property type="entry name" value="HYDROXYPYRUVATE ISOMERASE"/>
    <property type="match status" value="1"/>
</dbReference>
<reference evidence="2" key="1">
    <citation type="submission" date="2023-09" db="EMBL/GenBank/DDBJ databases">
        <title>First report of Pseudomonas coleopterorum DJ13 causing leaf spot on Rhododendron pulchrum Sweet in China.</title>
        <authorList>
            <person name="Zhang Y."/>
        </authorList>
    </citation>
    <scope>NUCLEOTIDE SEQUENCE</scope>
    <source>
        <strain evidence="2">DJ13</strain>
    </source>
</reference>
<dbReference type="InterPro" id="IPR050312">
    <property type="entry name" value="IolE/XylAMocC-like"/>
</dbReference>
<dbReference type="RefSeq" id="WP_310792355.1">
    <property type="nucleotide sequence ID" value="NZ_CP134081.1"/>
</dbReference>
<dbReference type="InterPro" id="IPR036237">
    <property type="entry name" value="Xyl_isomerase-like_sf"/>
</dbReference>
<dbReference type="InterPro" id="IPR013022">
    <property type="entry name" value="Xyl_isomerase-like_TIM-brl"/>
</dbReference>
<keyword evidence="2" id="KW-0413">Isomerase</keyword>
<gene>
    <name evidence="2" type="ORF">RI108_03680</name>
</gene>
<organism evidence="2 3">
    <name type="scientific">Pseudomonas coleopterorum</name>
    <dbReference type="NCBI Taxonomy" id="1605838"/>
    <lineage>
        <taxon>Bacteria</taxon>
        <taxon>Pseudomonadati</taxon>
        <taxon>Pseudomonadota</taxon>
        <taxon>Gammaproteobacteria</taxon>
        <taxon>Pseudomonadales</taxon>
        <taxon>Pseudomonadaceae</taxon>
        <taxon>Pseudomonas</taxon>
    </lineage>
</organism>
<evidence type="ECO:0000313" key="2">
    <source>
        <dbReference type="EMBL" id="WNC10542.1"/>
    </source>
</evidence>
<dbReference type="PANTHER" id="PTHR12110:SF48">
    <property type="entry name" value="BLL3656 PROTEIN"/>
    <property type="match status" value="1"/>
</dbReference>
<sequence>MTHRILSLAALTVLELSPPEMVEVAARAGYSHVGLRTEPATAEEHHYPLLRDKALQRQTAARLRDTGIKVLDIEILRLKPLTRVADFEAHLALGAEFGASELLVAGNDPDVQRASDNLAQLCDLARPYGIHPHLEFMPWTDCPDLASARVMLDKAGRDNACILVDAFHFDRSNSRLEDLQMLPPQRLRYAQLCDVAGPRPDDMAEILRQARQERRFPGDGDCDLVGLLRALPEDVPLSLEIPTARLLEQGVSAYERARMALEKTQALLAGIQGDATGLFAGRGLAARPAPTDCPNVT</sequence>